<dbReference type="EMBL" id="JAVDBT010000008">
    <property type="protein sequence ID" value="MDQ2066753.1"/>
    <property type="molecule type" value="Genomic_DNA"/>
</dbReference>
<dbReference type="Proteomes" id="UP001239680">
    <property type="component" value="Unassembled WGS sequence"/>
</dbReference>
<gene>
    <name evidence="1" type="ORF">Q9295_10220</name>
</gene>
<accession>A0ABU0VYE3</accession>
<evidence type="ECO:0000313" key="2">
    <source>
        <dbReference type="Proteomes" id="UP001239680"/>
    </source>
</evidence>
<reference evidence="1 2" key="1">
    <citation type="submission" date="2023-08" db="EMBL/GenBank/DDBJ databases">
        <title>Characterization of two Paracoccaceae strains isolated from Phycosphere and proposal of Xinfangfangia lacusdiani sp. nov.</title>
        <authorList>
            <person name="Deng Y."/>
            <person name="Zhang Y.Q."/>
        </authorList>
    </citation>
    <scope>NUCLEOTIDE SEQUENCE [LARGE SCALE GENOMIC DNA]</scope>
    <source>
        <strain evidence="1 2">CPCC 101601</strain>
    </source>
</reference>
<keyword evidence="2" id="KW-1185">Reference proteome</keyword>
<name>A0ABU0VYE3_9RHOB</name>
<organism evidence="1 2">
    <name type="scientific">Pseudogemmobacter lacusdianii</name>
    <dbReference type="NCBI Taxonomy" id="3069608"/>
    <lineage>
        <taxon>Bacteria</taxon>
        <taxon>Pseudomonadati</taxon>
        <taxon>Pseudomonadota</taxon>
        <taxon>Alphaproteobacteria</taxon>
        <taxon>Rhodobacterales</taxon>
        <taxon>Paracoccaceae</taxon>
        <taxon>Pseudogemmobacter</taxon>
    </lineage>
</organism>
<protein>
    <submittedName>
        <fullName evidence="1">Uncharacterized protein</fullName>
    </submittedName>
</protein>
<sequence length="67" mass="7689">MQTEQRYFRAKVRNQGALGRFYRRDFCLTVEVQGSHDKLIAEAIQGITAKGYEVQNILSHSAKKDCL</sequence>
<proteinExistence type="predicted"/>
<evidence type="ECO:0000313" key="1">
    <source>
        <dbReference type="EMBL" id="MDQ2066753.1"/>
    </source>
</evidence>
<dbReference type="RefSeq" id="WP_306680464.1">
    <property type="nucleotide sequence ID" value="NZ_JAVDBT010000008.1"/>
</dbReference>
<comment type="caution">
    <text evidence="1">The sequence shown here is derived from an EMBL/GenBank/DDBJ whole genome shotgun (WGS) entry which is preliminary data.</text>
</comment>